<gene>
    <name evidence="10" type="ORF">BN7_556</name>
</gene>
<feature type="domain" description="J" evidence="8">
    <location>
        <begin position="23"/>
        <end position="88"/>
    </location>
</feature>
<evidence type="ECO:0000256" key="5">
    <source>
        <dbReference type="ARBA" id="ARBA00023186"/>
    </source>
</evidence>
<dbReference type="PROSITE" id="PS51188">
    <property type="entry name" value="ZF_CR"/>
    <property type="match status" value="1"/>
</dbReference>
<dbReference type="PRINTS" id="PR00625">
    <property type="entry name" value="JDOMAIN"/>
</dbReference>
<evidence type="ECO:0000256" key="7">
    <source>
        <dbReference type="SAM" id="SignalP"/>
    </source>
</evidence>
<dbReference type="Gene3D" id="1.10.287.110">
    <property type="entry name" value="DnaJ domain"/>
    <property type="match status" value="1"/>
</dbReference>
<dbReference type="GO" id="GO:0030544">
    <property type="term" value="F:Hsp70 protein binding"/>
    <property type="evidence" value="ECO:0007669"/>
    <property type="project" value="InterPro"/>
</dbReference>
<keyword evidence="5" id="KW-0143">Chaperone</keyword>
<dbReference type="EMBL" id="CAIF01000011">
    <property type="protein sequence ID" value="CCH41019.1"/>
    <property type="molecule type" value="Genomic_DNA"/>
</dbReference>
<evidence type="ECO:0000259" key="9">
    <source>
        <dbReference type="PROSITE" id="PS51188"/>
    </source>
</evidence>
<dbReference type="Pfam" id="PF00684">
    <property type="entry name" value="DnaJ_CXXCXGXG"/>
    <property type="match status" value="1"/>
</dbReference>
<protein>
    <submittedName>
        <fullName evidence="10">Chaperone protein</fullName>
    </submittedName>
</protein>
<evidence type="ECO:0000256" key="1">
    <source>
        <dbReference type="ARBA" id="ARBA00022723"/>
    </source>
</evidence>
<feature type="signal peptide" evidence="7">
    <location>
        <begin position="1"/>
        <end position="20"/>
    </location>
</feature>
<evidence type="ECO:0000313" key="10">
    <source>
        <dbReference type="EMBL" id="CCH41019.1"/>
    </source>
</evidence>
<dbReference type="GO" id="GO:0051082">
    <property type="term" value="F:unfolded protein binding"/>
    <property type="evidence" value="ECO:0007669"/>
    <property type="project" value="InterPro"/>
</dbReference>
<name>K0KHY3_WICCF</name>
<evidence type="ECO:0000256" key="4">
    <source>
        <dbReference type="ARBA" id="ARBA00022833"/>
    </source>
</evidence>
<dbReference type="GO" id="GO:0001671">
    <property type="term" value="F:ATPase activator activity"/>
    <property type="evidence" value="ECO:0007669"/>
    <property type="project" value="UniProtKB-ARBA"/>
</dbReference>
<dbReference type="SUPFAM" id="SSF49493">
    <property type="entry name" value="HSP40/DnaJ peptide-binding domain"/>
    <property type="match status" value="2"/>
</dbReference>
<dbReference type="HOGENOM" id="CLU_017633_0_2_1"/>
<proteinExistence type="predicted"/>
<accession>K0KHY3</accession>
<dbReference type="FunFam" id="2.10.230.10:FF:000001">
    <property type="entry name" value="DnaJ subfamily A member 2"/>
    <property type="match status" value="1"/>
</dbReference>
<dbReference type="Proteomes" id="UP000009328">
    <property type="component" value="Unassembled WGS sequence"/>
</dbReference>
<keyword evidence="2" id="KW-0677">Repeat</keyword>
<dbReference type="InterPro" id="IPR008971">
    <property type="entry name" value="HSP40/DnaJ_pept-bd"/>
</dbReference>
<keyword evidence="1 6" id="KW-0479">Metal-binding</keyword>
<dbReference type="FunCoup" id="K0KHY3">
    <property type="interactions" value="500"/>
</dbReference>
<dbReference type="InterPro" id="IPR001305">
    <property type="entry name" value="HSP_DnaJ_Cys-rich_dom"/>
</dbReference>
<sequence length="371" mass="41454">MHLTSFIFLICAALITSVLCELDYYKVLGLSKGSGEKEIKSAYRQLSKKYHPDKNPGDEDAHHKFIEVGEAYEVLGDESKRKLYDQYGHEGVKQGGNPRGGNPFGGGGFDPFASFFGGGQRQRQGRPKGHTSDVRVDITLEDFYLGSDLQFDVEMQDICPHCDGTGSKDKETHTCSGCQGSGMKIMKRQLAPGMFQQFQTTCNECGGKGKTIKNKCSHCQGEAVHRNARHFEFYMEPGTAKSHIHIFKGEGDHSPDWDSGDLQAHLEESSVRNLGYRRRFDTLYRTEALTLKEALLGDWKRDIPFFGDDSVTITRNKGEIVMDGDVQVIKGKGMPILDGPEEFGDLIIEYKIIFPGGAKNYKDSKLIRDEL</sequence>
<dbReference type="PROSITE" id="PS50076">
    <property type="entry name" value="DNAJ_2"/>
    <property type="match status" value="1"/>
</dbReference>
<dbReference type="STRING" id="1206466.K0KHY3"/>
<dbReference type="Pfam" id="PF00226">
    <property type="entry name" value="DnaJ"/>
    <property type="match status" value="1"/>
</dbReference>
<keyword evidence="7" id="KW-0732">Signal</keyword>
<evidence type="ECO:0000256" key="3">
    <source>
        <dbReference type="ARBA" id="ARBA00022771"/>
    </source>
</evidence>
<dbReference type="CDD" id="cd10719">
    <property type="entry name" value="DnaJ_zf"/>
    <property type="match status" value="1"/>
</dbReference>
<dbReference type="eggNOG" id="KOG0712">
    <property type="taxonomic scope" value="Eukaryota"/>
</dbReference>
<dbReference type="InterPro" id="IPR001623">
    <property type="entry name" value="DnaJ_domain"/>
</dbReference>
<dbReference type="CDD" id="cd06257">
    <property type="entry name" value="DnaJ"/>
    <property type="match status" value="1"/>
</dbReference>
<feature type="zinc finger region" description="CR-type" evidence="6">
    <location>
        <begin position="146"/>
        <end position="228"/>
    </location>
</feature>
<evidence type="ECO:0000313" key="11">
    <source>
        <dbReference type="Proteomes" id="UP000009328"/>
    </source>
</evidence>
<dbReference type="AlphaFoldDB" id="K0KHY3"/>
<dbReference type="GO" id="GO:0008270">
    <property type="term" value="F:zinc ion binding"/>
    <property type="evidence" value="ECO:0007669"/>
    <property type="project" value="UniProtKB-KW"/>
</dbReference>
<dbReference type="GO" id="GO:0072655">
    <property type="term" value="P:establishment of protein localization to mitochondrion"/>
    <property type="evidence" value="ECO:0007669"/>
    <property type="project" value="UniProtKB-ARBA"/>
</dbReference>
<dbReference type="InParanoid" id="K0KHY3"/>
<dbReference type="PANTHER" id="PTHR43888">
    <property type="entry name" value="DNAJ-LIKE-2, ISOFORM A-RELATED"/>
    <property type="match status" value="1"/>
</dbReference>
<dbReference type="SMART" id="SM00271">
    <property type="entry name" value="DnaJ"/>
    <property type="match status" value="1"/>
</dbReference>
<dbReference type="PROSITE" id="PS00636">
    <property type="entry name" value="DNAJ_1"/>
    <property type="match status" value="1"/>
</dbReference>
<keyword evidence="3 6" id="KW-0863">Zinc-finger</keyword>
<organism evidence="10 11">
    <name type="scientific">Wickerhamomyces ciferrii (strain ATCC 14091 / BCRC 22168 / CBS 111 / JCM 3599 / NBRC 0793 / NRRL Y-1031 F-60-10)</name>
    <name type="common">Yeast</name>
    <name type="synonym">Pichia ciferrii</name>
    <dbReference type="NCBI Taxonomy" id="1206466"/>
    <lineage>
        <taxon>Eukaryota</taxon>
        <taxon>Fungi</taxon>
        <taxon>Dikarya</taxon>
        <taxon>Ascomycota</taxon>
        <taxon>Saccharomycotina</taxon>
        <taxon>Saccharomycetes</taxon>
        <taxon>Phaffomycetales</taxon>
        <taxon>Wickerhamomycetaceae</taxon>
        <taxon>Wickerhamomyces</taxon>
    </lineage>
</organism>
<dbReference type="Pfam" id="PF01556">
    <property type="entry name" value="DnaJ_C"/>
    <property type="match status" value="1"/>
</dbReference>
<dbReference type="InterPro" id="IPR044713">
    <property type="entry name" value="DNJA1/2-like"/>
</dbReference>
<evidence type="ECO:0000259" key="8">
    <source>
        <dbReference type="PROSITE" id="PS50076"/>
    </source>
</evidence>
<dbReference type="SUPFAM" id="SSF57938">
    <property type="entry name" value="DnaJ/Hsp40 cysteine-rich domain"/>
    <property type="match status" value="1"/>
</dbReference>
<comment type="caution">
    <text evidence="10">The sequence shown here is derived from an EMBL/GenBank/DDBJ whole genome shotgun (WGS) entry which is preliminary data.</text>
</comment>
<keyword evidence="11" id="KW-1185">Reference proteome</keyword>
<dbReference type="InterPro" id="IPR018253">
    <property type="entry name" value="DnaJ_domain_CS"/>
</dbReference>
<feature type="chain" id="PRO_5003837616" evidence="7">
    <location>
        <begin position="21"/>
        <end position="371"/>
    </location>
</feature>
<dbReference type="InterPro" id="IPR036410">
    <property type="entry name" value="HSP_DnaJ_Cys-rich_dom_sf"/>
</dbReference>
<dbReference type="GO" id="GO:0006457">
    <property type="term" value="P:protein folding"/>
    <property type="evidence" value="ECO:0007669"/>
    <property type="project" value="InterPro"/>
</dbReference>
<dbReference type="InterPro" id="IPR002939">
    <property type="entry name" value="DnaJ_C"/>
</dbReference>
<dbReference type="InterPro" id="IPR036869">
    <property type="entry name" value="J_dom_sf"/>
</dbReference>
<evidence type="ECO:0000256" key="2">
    <source>
        <dbReference type="ARBA" id="ARBA00022737"/>
    </source>
</evidence>
<reference evidence="10 11" key="1">
    <citation type="journal article" date="2012" name="Eukaryot. Cell">
        <title>Draft genome sequence of Wickerhamomyces ciferrii NRRL Y-1031 F-60-10.</title>
        <authorList>
            <person name="Schneider J."/>
            <person name="Andrea H."/>
            <person name="Blom J."/>
            <person name="Jaenicke S."/>
            <person name="Ruckert C."/>
            <person name="Schorsch C."/>
            <person name="Szczepanowski R."/>
            <person name="Farwick M."/>
            <person name="Goesmann A."/>
            <person name="Puhler A."/>
            <person name="Schaffer S."/>
            <person name="Tauch A."/>
            <person name="Kohler T."/>
            <person name="Brinkrolf K."/>
        </authorList>
    </citation>
    <scope>NUCLEOTIDE SEQUENCE [LARGE SCALE GENOMIC DNA]</scope>
    <source>
        <strain evidence="11">ATCC 14091 / BCRC 22168 / CBS 111 / JCM 3599 / NBRC 0793 / NRRL Y-1031 F-60-10</strain>
    </source>
</reference>
<dbReference type="SUPFAM" id="SSF46565">
    <property type="entry name" value="Chaperone J-domain"/>
    <property type="match status" value="1"/>
</dbReference>
<keyword evidence="4 6" id="KW-0862">Zinc</keyword>
<dbReference type="Gene3D" id="2.60.260.20">
    <property type="entry name" value="Urease metallochaperone UreE, N-terminal domain"/>
    <property type="match status" value="2"/>
</dbReference>
<dbReference type="Gene3D" id="2.10.230.10">
    <property type="entry name" value="Heat shock protein DnaJ, cysteine-rich domain"/>
    <property type="match status" value="1"/>
</dbReference>
<feature type="domain" description="CR-type" evidence="9">
    <location>
        <begin position="146"/>
        <end position="228"/>
    </location>
</feature>
<evidence type="ECO:0000256" key="6">
    <source>
        <dbReference type="PROSITE-ProRule" id="PRU00546"/>
    </source>
</evidence>